<evidence type="ECO:0000259" key="1">
    <source>
        <dbReference type="Pfam" id="PF13358"/>
    </source>
</evidence>
<reference evidence="2 3" key="1">
    <citation type="submission" date="2019-05" db="EMBL/GenBank/DDBJ databases">
        <title>We sequenced the genome of Paenibacillus hemerocallicola KCTC 33185 for further insight into its adaptation and study the phylogeny of Paenibacillus.</title>
        <authorList>
            <person name="Narsing Rao M.P."/>
        </authorList>
    </citation>
    <scope>NUCLEOTIDE SEQUENCE [LARGE SCALE GENOMIC DNA]</scope>
    <source>
        <strain evidence="2 3">KCTC 33185</strain>
    </source>
</reference>
<comment type="caution">
    <text evidence="2">The sequence shown here is derived from an EMBL/GenBank/DDBJ whole genome shotgun (WGS) entry which is preliminary data.</text>
</comment>
<accession>A0A5C4SYZ7</accession>
<name>A0A5C4SYZ7_9BACL</name>
<sequence length="116" mass="13674">MHCSESVIRLVAQRCGIEASELGKKRKAGVLKSVASRTAFLTNRMHRIRFIYTPKHCSWLNQIEIWFSILVRRLIRRGNFASKQDLKGQILSFIRYFNQTMAKPFKWTYLGKVLQR</sequence>
<dbReference type="InterPro" id="IPR038717">
    <property type="entry name" value="Tc1-like_DDE_dom"/>
</dbReference>
<dbReference type="Proteomes" id="UP000307943">
    <property type="component" value="Unassembled WGS sequence"/>
</dbReference>
<proteinExistence type="predicted"/>
<dbReference type="AlphaFoldDB" id="A0A5C4SYZ7"/>
<protein>
    <recommendedName>
        <fullName evidence="1">Tc1-like transposase DDE domain-containing protein</fullName>
    </recommendedName>
</protein>
<feature type="domain" description="Tc1-like transposase DDE" evidence="1">
    <location>
        <begin position="39"/>
        <end position="87"/>
    </location>
</feature>
<dbReference type="Pfam" id="PF13358">
    <property type="entry name" value="DDE_3"/>
    <property type="match status" value="1"/>
</dbReference>
<dbReference type="OrthoDB" id="2375382at2"/>
<gene>
    <name evidence="2" type="ORF">FE784_36805</name>
</gene>
<organism evidence="2 3">
    <name type="scientific">Paenibacillus hemerocallicola</name>
    <dbReference type="NCBI Taxonomy" id="1172614"/>
    <lineage>
        <taxon>Bacteria</taxon>
        <taxon>Bacillati</taxon>
        <taxon>Bacillota</taxon>
        <taxon>Bacilli</taxon>
        <taxon>Bacillales</taxon>
        <taxon>Paenibacillaceae</taxon>
        <taxon>Paenibacillus</taxon>
    </lineage>
</organism>
<keyword evidence="3" id="KW-1185">Reference proteome</keyword>
<dbReference type="EMBL" id="VDCQ01000089">
    <property type="protein sequence ID" value="TNJ59897.1"/>
    <property type="molecule type" value="Genomic_DNA"/>
</dbReference>
<evidence type="ECO:0000313" key="2">
    <source>
        <dbReference type="EMBL" id="TNJ59897.1"/>
    </source>
</evidence>
<evidence type="ECO:0000313" key="3">
    <source>
        <dbReference type="Proteomes" id="UP000307943"/>
    </source>
</evidence>